<dbReference type="EMBL" id="JASPKY010000012">
    <property type="protein sequence ID" value="KAK9753552.1"/>
    <property type="molecule type" value="Genomic_DNA"/>
</dbReference>
<proteinExistence type="predicted"/>
<dbReference type="Proteomes" id="UP001458880">
    <property type="component" value="Unassembled WGS sequence"/>
</dbReference>
<protein>
    <submittedName>
        <fullName evidence="1">Uncharacterized protein</fullName>
    </submittedName>
</protein>
<organism evidence="1 2">
    <name type="scientific">Popillia japonica</name>
    <name type="common">Japanese beetle</name>
    <dbReference type="NCBI Taxonomy" id="7064"/>
    <lineage>
        <taxon>Eukaryota</taxon>
        <taxon>Metazoa</taxon>
        <taxon>Ecdysozoa</taxon>
        <taxon>Arthropoda</taxon>
        <taxon>Hexapoda</taxon>
        <taxon>Insecta</taxon>
        <taxon>Pterygota</taxon>
        <taxon>Neoptera</taxon>
        <taxon>Endopterygota</taxon>
        <taxon>Coleoptera</taxon>
        <taxon>Polyphaga</taxon>
        <taxon>Scarabaeiformia</taxon>
        <taxon>Scarabaeidae</taxon>
        <taxon>Rutelinae</taxon>
        <taxon>Popillia</taxon>
    </lineage>
</organism>
<reference evidence="1 2" key="1">
    <citation type="journal article" date="2024" name="BMC Genomics">
        <title>De novo assembly and annotation of Popillia japonica's genome with initial clues to its potential as an invasive pest.</title>
        <authorList>
            <person name="Cucini C."/>
            <person name="Boschi S."/>
            <person name="Funari R."/>
            <person name="Cardaioli E."/>
            <person name="Iannotti N."/>
            <person name="Marturano G."/>
            <person name="Paoli F."/>
            <person name="Bruttini M."/>
            <person name="Carapelli A."/>
            <person name="Frati F."/>
            <person name="Nardi F."/>
        </authorList>
    </citation>
    <scope>NUCLEOTIDE SEQUENCE [LARGE SCALE GENOMIC DNA]</scope>
    <source>
        <strain evidence="1">DMR45628</strain>
    </source>
</reference>
<sequence length="102" mass="12096">MVTKNNKHTHYCKYQPANIVENNEYRLYWARPIPTDKPLPHNIPDIVLTNKLEKKTYVIDIAVPNTVNISEKYQEKIGNFMPLAIEIKTMWKQEKSVLYQSY</sequence>
<dbReference type="AlphaFoldDB" id="A0AAW1N4K5"/>
<dbReference type="PANTHER" id="PTHR35450">
    <property type="entry name" value="REVERSE TRANSCRIPTASE DOMAIN-CONTAINING PROTEIN"/>
    <property type="match status" value="1"/>
</dbReference>
<gene>
    <name evidence="1" type="ORF">QE152_g1901</name>
</gene>
<dbReference type="PANTHER" id="PTHR35450:SF2">
    <property type="entry name" value="REVERSE TRANSCRIPTASE DOMAIN-CONTAINING PROTEIN"/>
    <property type="match status" value="1"/>
</dbReference>
<evidence type="ECO:0000313" key="2">
    <source>
        <dbReference type="Proteomes" id="UP001458880"/>
    </source>
</evidence>
<keyword evidence="2" id="KW-1185">Reference proteome</keyword>
<accession>A0AAW1N4K5</accession>
<evidence type="ECO:0000313" key="1">
    <source>
        <dbReference type="EMBL" id="KAK9753552.1"/>
    </source>
</evidence>
<comment type="caution">
    <text evidence="1">The sequence shown here is derived from an EMBL/GenBank/DDBJ whole genome shotgun (WGS) entry which is preliminary data.</text>
</comment>
<name>A0AAW1N4K5_POPJA</name>